<protein>
    <submittedName>
        <fullName evidence="1 3">Uncharacterized protein</fullName>
    </submittedName>
</protein>
<name>A0A2K1L3F8_PHYPA</name>
<dbReference type="PaxDb" id="3218-PP1S22_136V6.1"/>
<accession>A0A2K1L3F8</accession>
<dbReference type="Gramene" id="Pp3c2_29153V3.1">
    <property type="protein sequence ID" value="PAC:32933527.CDS.1"/>
    <property type="gene ID" value="Pp3c2_29153"/>
</dbReference>
<dbReference type="AlphaFoldDB" id="A0A2K1L3F8"/>
<dbReference type="EMBL" id="ABEU02000002">
    <property type="protein sequence ID" value="PNR60573.1"/>
    <property type="molecule type" value="Genomic_DNA"/>
</dbReference>
<evidence type="ECO:0000313" key="4">
    <source>
        <dbReference type="Proteomes" id="UP000006727"/>
    </source>
</evidence>
<evidence type="ECO:0000313" key="2">
    <source>
        <dbReference type="EMBL" id="PNR60573.1"/>
    </source>
</evidence>
<reference evidence="1 4" key="2">
    <citation type="journal article" date="2018" name="Plant J.">
        <title>The Physcomitrella patens chromosome-scale assembly reveals moss genome structure and evolution.</title>
        <authorList>
            <person name="Lang D."/>
            <person name="Ullrich K.K."/>
            <person name="Murat F."/>
            <person name="Fuchs J."/>
            <person name="Jenkins J."/>
            <person name="Haas F.B."/>
            <person name="Piednoel M."/>
            <person name="Gundlach H."/>
            <person name="Van Bel M."/>
            <person name="Meyberg R."/>
            <person name="Vives C."/>
            <person name="Morata J."/>
            <person name="Symeonidi A."/>
            <person name="Hiss M."/>
            <person name="Muchero W."/>
            <person name="Kamisugi Y."/>
            <person name="Saleh O."/>
            <person name="Blanc G."/>
            <person name="Decker E.L."/>
            <person name="van Gessel N."/>
            <person name="Grimwood J."/>
            <person name="Hayes R.D."/>
            <person name="Graham S.W."/>
            <person name="Gunter L.E."/>
            <person name="McDaniel S.F."/>
            <person name="Hoernstein S.N.W."/>
            <person name="Larsson A."/>
            <person name="Li F.W."/>
            <person name="Perroud P.F."/>
            <person name="Phillips J."/>
            <person name="Ranjan P."/>
            <person name="Rokshar D.S."/>
            <person name="Rothfels C.J."/>
            <person name="Schneider L."/>
            <person name="Shu S."/>
            <person name="Stevenson D.W."/>
            <person name="Thummler F."/>
            <person name="Tillich M."/>
            <person name="Villarreal Aguilar J.C."/>
            <person name="Widiez T."/>
            <person name="Wong G.K."/>
            <person name="Wymore A."/>
            <person name="Zhang Y."/>
            <person name="Zimmer A.D."/>
            <person name="Quatrano R.S."/>
            <person name="Mayer K.F.X."/>
            <person name="Goodstein D."/>
            <person name="Casacuberta J.M."/>
            <person name="Vandepoele K."/>
            <person name="Reski R."/>
            <person name="Cuming A.C."/>
            <person name="Tuskan G.A."/>
            <person name="Maumus F."/>
            <person name="Salse J."/>
            <person name="Schmutz J."/>
            <person name="Rensing S.A."/>
        </authorList>
    </citation>
    <scope>NUCLEOTIDE SEQUENCE [LARGE SCALE GENOMIC DNA]</scope>
    <source>
        <strain evidence="3 4">cv. Gransden 2004</strain>
    </source>
</reference>
<dbReference type="EnsemblPlants" id="Pp3c2_29240V3.2">
    <property type="protein sequence ID" value="PAC:32937318.CDS.1"/>
    <property type="gene ID" value="Pp3c2_29240"/>
</dbReference>
<dbReference type="Gramene" id="Pp3c2_29240V3.2">
    <property type="protein sequence ID" value="PAC:32937318.CDS.1"/>
    <property type="gene ID" value="Pp3c2_29240"/>
</dbReference>
<dbReference type="EnsemblPlants" id="Pp3c2_29153V3.1">
    <property type="protein sequence ID" value="PAC:32933527.CDS.1"/>
    <property type="gene ID" value="Pp3c2_29153"/>
</dbReference>
<reference evidence="1 4" key="1">
    <citation type="journal article" date="2008" name="Science">
        <title>The Physcomitrella genome reveals evolutionary insights into the conquest of land by plants.</title>
        <authorList>
            <person name="Rensing S."/>
            <person name="Lang D."/>
            <person name="Zimmer A."/>
            <person name="Terry A."/>
            <person name="Salamov A."/>
            <person name="Shapiro H."/>
            <person name="Nishiyama T."/>
            <person name="Perroud P.-F."/>
            <person name="Lindquist E."/>
            <person name="Kamisugi Y."/>
            <person name="Tanahashi T."/>
            <person name="Sakakibara K."/>
            <person name="Fujita T."/>
            <person name="Oishi K."/>
            <person name="Shin-I T."/>
            <person name="Kuroki Y."/>
            <person name="Toyoda A."/>
            <person name="Suzuki Y."/>
            <person name="Hashimoto A."/>
            <person name="Yamaguchi K."/>
            <person name="Sugano A."/>
            <person name="Kohara Y."/>
            <person name="Fujiyama A."/>
            <person name="Anterola A."/>
            <person name="Aoki S."/>
            <person name="Ashton N."/>
            <person name="Barbazuk W.B."/>
            <person name="Barker E."/>
            <person name="Bennetzen J."/>
            <person name="Bezanilla M."/>
            <person name="Blankenship R."/>
            <person name="Cho S.H."/>
            <person name="Dutcher S."/>
            <person name="Estelle M."/>
            <person name="Fawcett J.A."/>
            <person name="Gundlach H."/>
            <person name="Hanada K."/>
            <person name="Heyl A."/>
            <person name="Hicks K.A."/>
            <person name="Hugh J."/>
            <person name="Lohr M."/>
            <person name="Mayer K."/>
            <person name="Melkozernov A."/>
            <person name="Murata T."/>
            <person name="Nelson D."/>
            <person name="Pils B."/>
            <person name="Prigge M."/>
            <person name="Reiss B."/>
            <person name="Renner T."/>
            <person name="Rombauts S."/>
            <person name="Rushton P."/>
            <person name="Sanderfoot A."/>
            <person name="Schween G."/>
            <person name="Shiu S.-H."/>
            <person name="Stueber K."/>
            <person name="Theodoulou F.L."/>
            <person name="Tu H."/>
            <person name="Van de Peer Y."/>
            <person name="Verrier P.J."/>
            <person name="Waters E."/>
            <person name="Wood A."/>
            <person name="Yang L."/>
            <person name="Cove D."/>
            <person name="Cuming A."/>
            <person name="Hasebe M."/>
            <person name="Lucas S."/>
            <person name="Mishler D.B."/>
            <person name="Reski R."/>
            <person name="Grigoriev I."/>
            <person name="Quatrano R.S."/>
            <person name="Boore J.L."/>
        </authorList>
    </citation>
    <scope>NUCLEOTIDE SEQUENCE [LARGE SCALE GENOMIC DNA]</scope>
    <source>
        <strain evidence="3 4">cv. Gransden 2004</strain>
    </source>
</reference>
<organism evidence="1">
    <name type="scientific">Physcomitrium patens</name>
    <name type="common">Spreading-leaved earth moss</name>
    <name type="synonym">Physcomitrella patens</name>
    <dbReference type="NCBI Taxonomy" id="3218"/>
    <lineage>
        <taxon>Eukaryota</taxon>
        <taxon>Viridiplantae</taxon>
        <taxon>Streptophyta</taxon>
        <taxon>Embryophyta</taxon>
        <taxon>Bryophyta</taxon>
        <taxon>Bryophytina</taxon>
        <taxon>Bryopsida</taxon>
        <taxon>Funariidae</taxon>
        <taxon>Funariales</taxon>
        <taxon>Funariaceae</taxon>
        <taxon>Physcomitrium</taxon>
    </lineage>
</organism>
<dbReference type="EMBL" id="ABEU02000002">
    <property type="protein sequence ID" value="PNR60564.1"/>
    <property type="molecule type" value="Genomic_DNA"/>
</dbReference>
<dbReference type="EnsemblPlants" id="Pp3c2_29240V3.1">
    <property type="protein sequence ID" value="PAC:32937317.CDS.1"/>
    <property type="gene ID" value="Pp3c2_29240"/>
</dbReference>
<keyword evidence="4" id="KW-1185">Reference proteome</keyword>
<gene>
    <name evidence="1" type="ORF">PHYPA_003357</name>
    <name evidence="2" type="ORF">PHYPA_003366</name>
</gene>
<evidence type="ECO:0000313" key="3">
    <source>
        <dbReference type="EnsemblPlants" id="PAC:32933527.CDS.1"/>
    </source>
</evidence>
<reference evidence="3" key="3">
    <citation type="submission" date="2020-12" db="UniProtKB">
        <authorList>
            <consortium name="EnsemblPlants"/>
        </authorList>
    </citation>
    <scope>IDENTIFICATION</scope>
</reference>
<dbReference type="Proteomes" id="UP000006727">
    <property type="component" value="Chromosome 2"/>
</dbReference>
<evidence type="ECO:0000313" key="1">
    <source>
        <dbReference type="EMBL" id="PNR60564.1"/>
    </source>
</evidence>
<dbReference type="Gramene" id="Pp3c2_29240V3.1">
    <property type="protein sequence ID" value="PAC:32937317.CDS.1"/>
    <property type="gene ID" value="Pp3c2_29240"/>
</dbReference>
<proteinExistence type="predicted"/>
<dbReference type="InParanoid" id="A0A2K1L3F8"/>
<sequence length="108" mass="11362">MVERRSGVCVCDDVGCCTEGEVDGGFRDVGWRCGLVVEPDGRPGGSGGSGGGEVARSRAVKEVRGEVEKWNGRCTQVAIANACWYSGWGVGRAKKVVERKVGEVQSNG</sequence>